<evidence type="ECO:0000259" key="1">
    <source>
        <dbReference type="Pfam" id="PF01636"/>
    </source>
</evidence>
<dbReference type="InterPro" id="IPR051678">
    <property type="entry name" value="AGP_Transferase"/>
</dbReference>
<proteinExistence type="predicted"/>
<evidence type="ECO:0000313" key="3">
    <source>
        <dbReference type="Proteomes" id="UP001275084"/>
    </source>
</evidence>
<dbReference type="EMBL" id="JAUIQD010000002">
    <property type="protein sequence ID" value="KAK3360735.1"/>
    <property type="molecule type" value="Genomic_DNA"/>
</dbReference>
<keyword evidence="3" id="KW-1185">Reference proteome</keyword>
<comment type="caution">
    <text evidence="2">The sequence shown here is derived from an EMBL/GenBank/DDBJ whole genome shotgun (WGS) entry which is preliminary data.</text>
</comment>
<sequence>MAPNPDPFQSLYDALSNLTLSAIPQAAARGDSNPTGTSYVSNTAKVLDSSNPSIIPVNLIFPPGDNVIFGHSSFFKQPRSFDLPTPATVRSEAARLFELGHFPVAATSRLVPFASLGLLVKYGVDVSATEAKCLLLLKRLLSDSVPVPEVFGWRKDGEEKFIYMELPEGMLLADRWLWMGEGERTMVCEELKGMVREWRRLRQGGREIIGSIDNSPLRDDIFNPPDGSMKLPPAGPFPDVANFHSYFVATAVAVSECRQAGTKTGRVDYKPHHLLPDKVPIVFTHGCLHPRNVVVSRGPNPRVVSIIGWDQAGWYPAYWELCKARWESPTRGTTGGWEEQYLHGILDLDSFEQQSQGWRCGALCQYWDYFVGLIGP</sequence>
<dbReference type="Proteomes" id="UP001275084">
    <property type="component" value="Unassembled WGS sequence"/>
</dbReference>
<dbReference type="InterPro" id="IPR002575">
    <property type="entry name" value="Aminoglycoside_PTrfase"/>
</dbReference>
<dbReference type="SUPFAM" id="SSF56112">
    <property type="entry name" value="Protein kinase-like (PK-like)"/>
    <property type="match status" value="1"/>
</dbReference>
<evidence type="ECO:0000313" key="2">
    <source>
        <dbReference type="EMBL" id="KAK3360735.1"/>
    </source>
</evidence>
<dbReference type="InterPro" id="IPR011009">
    <property type="entry name" value="Kinase-like_dom_sf"/>
</dbReference>
<dbReference type="AlphaFoldDB" id="A0AAJ0HSP7"/>
<reference evidence="2" key="2">
    <citation type="submission" date="2023-06" db="EMBL/GenBank/DDBJ databases">
        <authorList>
            <consortium name="Lawrence Berkeley National Laboratory"/>
            <person name="Haridas S."/>
            <person name="Hensen N."/>
            <person name="Bonometti L."/>
            <person name="Westerberg I."/>
            <person name="Brannstrom I.O."/>
            <person name="Guillou S."/>
            <person name="Cros-Aarteil S."/>
            <person name="Calhoun S."/>
            <person name="Kuo A."/>
            <person name="Mondo S."/>
            <person name="Pangilinan J."/>
            <person name="Riley R."/>
            <person name="Labutti K."/>
            <person name="Andreopoulos B."/>
            <person name="Lipzen A."/>
            <person name="Chen C."/>
            <person name="Yanf M."/>
            <person name="Daum C."/>
            <person name="Ng V."/>
            <person name="Clum A."/>
            <person name="Steindorff A."/>
            <person name="Ohm R."/>
            <person name="Martin F."/>
            <person name="Silar P."/>
            <person name="Natvig D."/>
            <person name="Lalanne C."/>
            <person name="Gautier V."/>
            <person name="Ament-Velasquez S.L."/>
            <person name="Kruys A."/>
            <person name="Hutchinson M.I."/>
            <person name="Powell A.J."/>
            <person name="Barry K."/>
            <person name="Miller A.N."/>
            <person name="Grigoriev I.V."/>
            <person name="Debuchy R."/>
            <person name="Gladieux P."/>
            <person name="Thoren M.H."/>
            <person name="Johannesson H."/>
        </authorList>
    </citation>
    <scope>NUCLEOTIDE SEQUENCE</scope>
    <source>
        <strain evidence="2">CBS 955.72</strain>
    </source>
</reference>
<dbReference type="PANTHER" id="PTHR21310:SF54">
    <property type="entry name" value="AMINOGLYCOSIDE PHOSPHOTRANSFERASE DOMAIN-CONTAINING PROTEIN"/>
    <property type="match status" value="1"/>
</dbReference>
<dbReference type="PANTHER" id="PTHR21310">
    <property type="entry name" value="AMINOGLYCOSIDE PHOSPHOTRANSFERASE-RELATED-RELATED"/>
    <property type="match status" value="1"/>
</dbReference>
<protein>
    <recommendedName>
        <fullName evidence="1">Aminoglycoside phosphotransferase domain-containing protein</fullName>
    </recommendedName>
</protein>
<accession>A0AAJ0HSP7</accession>
<name>A0AAJ0HSP7_9PEZI</name>
<gene>
    <name evidence="2" type="ORF">B0T25DRAFT_447457</name>
</gene>
<feature type="domain" description="Aminoglycoside phosphotransferase" evidence="1">
    <location>
        <begin position="130"/>
        <end position="345"/>
    </location>
</feature>
<dbReference type="Pfam" id="PF01636">
    <property type="entry name" value="APH"/>
    <property type="match status" value="1"/>
</dbReference>
<organism evidence="2 3">
    <name type="scientific">Lasiosphaeria hispida</name>
    <dbReference type="NCBI Taxonomy" id="260671"/>
    <lineage>
        <taxon>Eukaryota</taxon>
        <taxon>Fungi</taxon>
        <taxon>Dikarya</taxon>
        <taxon>Ascomycota</taxon>
        <taxon>Pezizomycotina</taxon>
        <taxon>Sordariomycetes</taxon>
        <taxon>Sordariomycetidae</taxon>
        <taxon>Sordariales</taxon>
        <taxon>Lasiosphaeriaceae</taxon>
        <taxon>Lasiosphaeria</taxon>
    </lineage>
</organism>
<reference evidence="2" key="1">
    <citation type="journal article" date="2023" name="Mol. Phylogenet. Evol.">
        <title>Genome-scale phylogeny and comparative genomics of the fungal order Sordariales.</title>
        <authorList>
            <person name="Hensen N."/>
            <person name="Bonometti L."/>
            <person name="Westerberg I."/>
            <person name="Brannstrom I.O."/>
            <person name="Guillou S."/>
            <person name="Cros-Aarteil S."/>
            <person name="Calhoun S."/>
            <person name="Haridas S."/>
            <person name="Kuo A."/>
            <person name="Mondo S."/>
            <person name="Pangilinan J."/>
            <person name="Riley R."/>
            <person name="LaButti K."/>
            <person name="Andreopoulos B."/>
            <person name="Lipzen A."/>
            <person name="Chen C."/>
            <person name="Yan M."/>
            <person name="Daum C."/>
            <person name="Ng V."/>
            <person name="Clum A."/>
            <person name="Steindorff A."/>
            <person name="Ohm R.A."/>
            <person name="Martin F."/>
            <person name="Silar P."/>
            <person name="Natvig D.O."/>
            <person name="Lalanne C."/>
            <person name="Gautier V."/>
            <person name="Ament-Velasquez S.L."/>
            <person name="Kruys A."/>
            <person name="Hutchinson M.I."/>
            <person name="Powell A.J."/>
            <person name="Barry K."/>
            <person name="Miller A.N."/>
            <person name="Grigoriev I.V."/>
            <person name="Debuchy R."/>
            <person name="Gladieux P."/>
            <person name="Hiltunen Thoren M."/>
            <person name="Johannesson H."/>
        </authorList>
    </citation>
    <scope>NUCLEOTIDE SEQUENCE</scope>
    <source>
        <strain evidence="2">CBS 955.72</strain>
    </source>
</reference>